<proteinExistence type="predicted"/>
<protein>
    <submittedName>
        <fullName evidence="1">Uncharacterized protein</fullName>
    </submittedName>
</protein>
<name>A0A2P2NLR9_RHIMU</name>
<organism evidence="1">
    <name type="scientific">Rhizophora mucronata</name>
    <name type="common">Asiatic mangrove</name>
    <dbReference type="NCBI Taxonomy" id="61149"/>
    <lineage>
        <taxon>Eukaryota</taxon>
        <taxon>Viridiplantae</taxon>
        <taxon>Streptophyta</taxon>
        <taxon>Embryophyta</taxon>
        <taxon>Tracheophyta</taxon>
        <taxon>Spermatophyta</taxon>
        <taxon>Magnoliopsida</taxon>
        <taxon>eudicotyledons</taxon>
        <taxon>Gunneridae</taxon>
        <taxon>Pentapetalae</taxon>
        <taxon>rosids</taxon>
        <taxon>fabids</taxon>
        <taxon>Malpighiales</taxon>
        <taxon>Rhizophoraceae</taxon>
        <taxon>Rhizophora</taxon>
    </lineage>
</organism>
<accession>A0A2P2NLR9</accession>
<dbReference type="AlphaFoldDB" id="A0A2P2NLR9"/>
<dbReference type="EMBL" id="GGEC01062947">
    <property type="protein sequence ID" value="MBX43431.1"/>
    <property type="molecule type" value="Transcribed_RNA"/>
</dbReference>
<reference evidence="1" key="1">
    <citation type="submission" date="2018-02" db="EMBL/GenBank/DDBJ databases">
        <title>Rhizophora mucronata_Transcriptome.</title>
        <authorList>
            <person name="Meera S.P."/>
            <person name="Sreeshan A."/>
            <person name="Augustine A."/>
        </authorList>
    </citation>
    <scope>NUCLEOTIDE SEQUENCE</scope>
    <source>
        <tissue evidence="1">Leaf</tissue>
    </source>
</reference>
<evidence type="ECO:0000313" key="1">
    <source>
        <dbReference type="EMBL" id="MBX43431.1"/>
    </source>
</evidence>
<sequence length="34" mass="3899">MYVSPPKCDSQVFSITTIHPVLQTKPTSLFKMSW</sequence>